<feature type="chain" id="PRO_5045416025" evidence="1">
    <location>
        <begin position="22"/>
        <end position="296"/>
    </location>
</feature>
<keyword evidence="1" id="KW-0732">Signal</keyword>
<protein>
    <submittedName>
        <fullName evidence="2">Glycoside hydrolase</fullName>
    </submittedName>
</protein>
<keyword evidence="2" id="KW-0378">Hydrolase</keyword>
<evidence type="ECO:0000313" key="3">
    <source>
        <dbReference type="Proteomes" id="UP001589858"/>
    </source>
</evidence>
<sequence length="296" mass="32524">MPHPFPRGLLALSLWTALVAASPDTPVTGAAVAPPPASLGLDPFYAKYLDAAGIPVVSSAKVPDEALRVARDIVLAETAKRPDIQAELVRSGARVGVMAIDEGTMDLPEQRDWKKPAADDPRLTPCERANYAGIAAMTDAQYWNARARGMGGLYTTGAAENLLAVPGTRYYGENILVHEFSHNILSAVERIDPALYHRVEQAYRHALDQGLWKGDYASVTIQEYWAEGTQFWFNSNMAYRHDGKVLLSDRDLRAYDPMLHAVLAEVYTPSHRIAADAFHDHPARLTPPRPRKANAC</sequence>
<evidence type="ECO:0000256" key="1">
    <source>
        <dbReference type="SAM" id="SignalP"/>
    </source>
</evidence>
<dbReference type="GO" id="GO:0016787">
    <property type="term" value="F:hydrolase activity"/>
    <property type="evidence" value="ECO:0007669"/>
    <property type="project" value="UniProtKB-KW"/>
</dbReference>
<evidence type="ECO:0000313" key="2">
    <source>
        <dbReference type="EMBL" id="MFC0684072.1"/>
    </source>
</evidence>
<feature type="signal peptide" evidence="1">
    <location>
        <begin position="1"/>
        <end position="21"/>
    </location>
</feature>
<organism evidence="2 3">
    <name type="scientific">Novosphingobium clariflavum</name>
    <dbReference type="NCBI Taxonomy" id="2029884"/>
    <lineage>
        <taxon>Bacteria</taxon>
        <taxon>Pseudomonadati</taxon>
        <taxon>Pseudomonadota</taxon>
        <taxon>Alphaproteobacteria</taxon>
        <taxon>Sphingomonadales</taxon>
        <taxon>Sphingomonadaceae</taxon>
        <taxon>Novosphingobium</taxon>
    </lineage>
</organism>
<proteinExistence type="predicted"/>
<accession>A0ABV6S5R2</accession>
<reference evidence="2 3" key="1">
    <citation type="submission" date="2024-09" db="EMBL/GenBank/DDBJ databases">
        <authorList>
            <person name="Sun Q."/>
            <person name="Mori K."/>
        </authorList>
    </citation>
    <scope>NUCLEOTIDE SEQUENCE [LARGE SCALE GENOMIC DNA]</scope>
    <source>
        <strain evidence="2 3">CICC 11035S</strain>
    </source>
</reference>
<comment type="caution">
    <text evidence="2">The sequence shown here is derived from an EMBL/GenBank/DDBJ whole genome shotgun (WGS) entry which is preliminary data.</text>
</comment>
<dbReference type="RefSeq" id="WP_267218318.1">
    <property type="nucleotide sequence ID" value="NZ_JAPCWC010000001.1"/>
</dbReference>
<name>A0ABV6S5R2_9SPHN</name>
<dbReference type="Proteomes" id="UP001589858">
    <property type="component" value="Unassembled WGS sequence"/>
</dbReference>
<dbReference type="EMBL" id="JBHLTM010000026">
    <property type="protein sequence ID" value="MFC0684072.1"/>
    <property type="molecule type" value="Genomic_DNA"/>
</dbReference>
<keyword evidence="3" id="KW-1185">Reference proteome</keyword>
<gene>
    <name evidence="2" type="ORF">ACFFF8_05660</name>
</gene>